<dbReference type="PANTHER" id="PTHR31109">
    <property type="entry name" value="PROTEIN FAM207A"/>
    <property type="match status" value="1"/>
</dbReference>
<dbReference type="AlphaFoldDB" id="A0AAV2SAW7"/>
<keyword evidence="3" id="KW-0539">Nucleus</keyword>
<name>A0AAV2SAW7_MEGNR</name>
<organism evidence="5 6">
    <name type="scientific">Meganyctiphanes norvegica</name>
    <name type="common">Northern krill</name>
    <name type="synonym">Thysanopoda norvegica</name>
    <dbReference type="NCBI Taxonomy" id="48144"/>
    <lineage>
        <taxon>Eukaryota</taxon>
        <taxon>Metazoa</taxon>
        <taxon>Ecdysozoa</taxon>
        <taxon>Arthropoda</taxon>
        <taxon>Crustacea</taxon>
        <taxon>Multicrustacea</taxon>
        <taxon>Malacostraca</taxon>
        <taxon>Eumalacostraca</taxon>
        <taxon>Eucarida</taxon>
        <taxon>Euphausiacea</taxon>
        <taxon>Euphausiidae</taxon>
        <taxon>Meganyctiphanes</taxon>
    </lineage>
</organism>
<dbReference type="EMBL" id="CAXKWB010050849">
    <property type="protein sequence ID" value="CAL4170476.1"/>
    <property type="molecule type" value="Genomic_DNA"/>
</dbReference>
<dbReference type="Proteomes" id="UP001497623">
    <property type="component" value="Unassembled WGS sequence"/>
</dbReference>
<reference evidence="5 6" key="1">
    <citation type="submission" date="2024-05" db="EMBL/GenBank/DDBJ databases">
        <authorList>
            <person name="Wallberg A."/>
        </authorList>
    </citation>
    <scope>NUCLEOTIDE SEQUENCE [LARGE SCALE GENOMIC DNA]</scope>
</reference>
<evidence type="ECO:0000256" key="3">
    <source>
        <dbReference type="ARBA" id="ARBA00023242"/>
    </source>
</evidence>
<comment type="subcellular location">
    <subcellularLocation>
        <location evidence="1">Nucleus</location>
        <location evidence="1">Nucleolus</location>
    </subcellularLocation>
</comment>
<dbReference type="InterPro" id="IPR028160">
    <property type="entry name" value="Slx9-like"/>
</dbReference>
<dbReference type="PANTHER" id="PTHR31109:SF2">
    <property type="entry name" value="RIBOSOME BIOGENESIS PROTEIN SLX9 HOMOLOG"/>
    <property type="match status" value="1"/>
</dbReference>
<evidence type="ECO:0000313" key="5">
    <source>
        <dbReference type="EMBL" id="CAL4170476.1"/>
    </source>
</evidence>
<comment type="caution">
    <text evidence="5">The sequence shown here is derived from an EMBL/GenBank/DDBJ whole genome shotgun (WGS) entry which is preliminary data.</text>
</comment>
<feature type="region of interest" description="Disordered" evidence="4">
    <location>
        <begin position="157"/>
        <end position="182"/>
    </location>
</feature>
<proteinExistence type="inferred from homology"/>
<evidence type="ECO:0000256" key="1">
    <source>
        <dbReference type="ARBA" id="ARBA00004604"/>
    </source>
</evidence>
<evidence type="ECO:0000256" key="4">
    <source>
        <dbReference type="SAM" id="MobiDB-lite"/>
    </source>
</evidence>
<keyword evidence="6" id="KW-1185">Reference proteome</keyword>
<dbReference type="GO" id="GO:0000462">
    <property type="term" value="P:maturation of SSU-rRNA from tricistronic rRNA transcript (SSU-rRNA, 5.8S rRNA, LSU-rRNA)"/>
    <property type="evidence" value="ECO:0007669"/>
    <property type="project" value="InterPro"/>
</dbReference>
<accession>A0AAV2SAW7</accession>
<feature type="non-terminal residue" evidence="5">
    <location>
        <position position="1"/>
    </location>
</feature>
<dbReference type="Pfam" id="PF15341">
    <property type="entry name" value="SLX9"/>
    <property type="match status" value="1"/>
</dbReference>
<evidence type="ECO:0000256" key="2">
    <source>
        <dbReference type="ARBA" id="ARBA00011022"/>
    </source>
</evidence>
<dbReference type="GO" id="GO:0030686">
    <property type="term" value="C:90S preribosome"/>
    <property type="evidence" value="ECO:0007669"/>
    <property type="project" value="InterPro"/>
</dbReference>
<evidence type="ECO:0000313" key="6">
    <source>
        <dbReference type="Proteomes" id="UP001497623"/>
    </source>
</evidence>
<dbReference type="GO" id="GO:0030688">
    <property type="term" value="C:preribosome, small subunit precursor"/>
    <property type="evidence" value="ECO:0007669"/>
    <property type="project" value="InterPro"/>
</dbReference>
<protein>
    <submittedName>
        <fullName evidence="5">Uncharacterized protein</fullName>
    </submittedName>
</protein>
<dbReference type="GO" id="GO:0005730">
    <property type="term" value="C:nucleolus"/>
    <property type="evidence" value="ECO:0007669"/>
    <property type="project" value="UniProtKB-SubCell"/>
</dbReference>
<gene>
    <name evidence="5" type="ORF">MNOR_LOCUS34003</name>
</gene>
<comment type="similarity">
    <text evidence="2">Belongs to the SLX9 family.</text>
</comment>
<sequence>PNINMGKVKRLRQKYHNAAVKEKTETEIDLCSVKFQMPDIVPKLDLTTSSSKAEQSSNIFSGLQISLSKHDQKEEKNKCDHLDTMSICSTATKKREGTKKERRKKRHEEFLQKIDAVRAAEKKVNARKKREKTVIIGDLHPMIEALPTLEELLASANKAKKKKERPVSNKPKGQKKRRQEEKDMISDMAAFLAIHKDVHYQKDPFGIVQSAVSSRVIDENIKRVKTV</sequence>